<organism evidence="3 4">
    <name type="scientific">Staurois parvus</name>
    <dbReference type="NCBI Taxonomy" id="386267"/>
    <lineage>
        <taxon>Eukaryota</taxon>
        <taxon>Metazoa</taxon>
        <taxon>Chordata</taxon>
        <taxon>Craniata</taxon>
        <taxon>Vertebrata</taxon>
        <taxon>Euteleostomi</taxon>
        <taxon>Amphibia</taxon>
        <taxon>Batrachia</taxon>
        <taxon>Anura</taxon>
        <taxon>Neobatrachia</taxon>
        <taxon>Ranoidea</taxon>
        <taxon>Ranidae</taxon>
        <taxon>Staurois</taxon>
    </lineage>
</organism>
<evidence type="ECO:0008006" key="5">
    <source>
        <dbReference type="Google" id="ProtNLM"/>
    </source>
</evidence>
<protein>
    <recommendedName>
        <fullName evidence="5">T-complex 11, testis-specific-like 1</fullName>
    </recommendedName>
</protein>
<accession>A0ABN9G860</accession>
<comment type="caution">
    <text evidence="3">The sequence shown here is derived from an EMBL/GenBank/DDBJ whole genome shotgun (WGS) entry which is preliminary data.</text>
</comment>
<dbReference type="PANTHER" id="PTHR12832">
    <property type="entry name" value="TESTIS-SPECIFIC PROTEIN PBS13 T-COMPLEX 11"/>
    <property type="match status" value="1"/>
</dbReference>
<dbReference type="PANTHER" id="PTHR12832:SF15">
    <property type="entry name" value="T-COMPLEX PROTEIN 11-LIKE PROTEIN 1"/>
    <property type="match status" value="1"/>
</dbReference>
<dbReference type="EMBL" id="CATNWA010018056">
    <property type="protein sequence ID" value="CAI9604971.1"/>
    <property type="molecule type" value="Genomic_DNA"/>
</dbReference>
<dbReference type="Pfam" id="PF05794">
    <property type="entry name" value="Tcp11"/>
    <property type="match status" value="1"/>
</dbReference>
<feature type="compositionally biased region" description="Polar residues" evidence="2">
    <location>
        <begin position="7"/>
        <end position="19"/>
    </location>
</feature>
<reference evidence="3" key="1">
    <citation type="submission" date="2023-05" db="EMBL/GenBank/DDBJ databases">
        <authorList>
            <person name="Stuckert A."/>
        </authorList>
    </citation>
    <scope>NUCLEOTIDE SEQUENCE</scope>
</reference>
<feature type="region of interest" description="Disordered" evidence="2">
    <location>
        <begin position="1"/>
        <end position="56"/>
    </location>
</feature>
<name>A0ABN9G860_9NEOB</name>
<evidence type="ECO:0000313" key="3">
    <source>
        <dbReference type="EMBL" id="CAI9604971.1"/>
    </source>
</evidence>
<comment type="similarity">
    <text evidence="1">Belongs to the TCP11 family.</text>
</comment>
<dbReference type="InterPro" id="IPR008862">
    <property type="entry name" value="Tcp11"/>
</dbReference>
<proteinExistence type="inferred from homology"/>
<keyword evidence="4" id="KW-1185">Reference proteome</keyword>
<sequence length="384" mass="42968">MPLEPGKTQSGEESSNEASRTSRGDNSDVSEESVRKRTRNSTPSPHRGNAAQASPPRFVSVEELMDAAKGVTNLALAHEIVVNGGFQIKPMELPHGSLERTVRDIVHKAFWDCLEAQFNEDPPVYDHAIILLGEIKEALFSFLLPGHTRLRNQINEVLDLELIKQQAENGALDIPKLADFTIGMMGTLCAPARDEEIRKLRDIKEPVPLFRAIFAVLDLMKLDMANFAISSIRPHLMQQSVEYERKKFQDFFEKQPSSLDCVTSWLQETANDLYSKDSAGASSGSPCSASVLNHAYLKLLTWDHEQRPFPETVVMDQIRFQEMKLELLQLTLVGTLLLITHNSAGPAVSGLPGFYRADEESYQAFARGSGNSRCEYRRCSHHTQ</sequence>
<dbReference type="Proteomes" id="UP001162483">
    <property type="component" value="Unassembled WGS sequence"/>
</dbReference>
<gene>
    <name evidence="3" type="ORF">SPARVUS_LOCUS13532718</name>
</gene>
<evidence type="ECO:0000256" key="1">
    <source>
        <dbReference type="ARBA" id="ARBA00010954"/>
    </source>
</evidence>
<evidence type="ECO:0000256" key="2">
    <source>
        <dbReference type="SAM" id="MobiDB-lite"/>
    </source>
</evidence>
<evidence type="ECO:0000313" key="4">
    <source>
        <dbReference type="Proteomes" id="UP001162483"/>
    </source>
</evidence>